<dbReference type="SUPFAM" id="SSF49879">
    <property type="entry name" value="SMAD/FHA domain"/>
    <property type="match status" value="1"/>
</dbReference>
<evidence type="ECO:0000313" key="3">
    <source>
        <dbReference type="EMBL" id="HHS63323.1"/>
    </source>
</evidence>
<dbReference type="GO" id="GO:0005886">
    <property type="term" value="C:plasma membrane"/>
    <property type="evidence" value="ECO:0007669"/>
    <property type="project" value="TreeGrafter"/>
</dbReference>
<dbReference type="AlphaFoldDB" id="A0A7C6EHP8"/>
<dbReference type="PANTHER" id="PTHR45138">
    <property type="entry name" value="REGULATORY COMPONENTS OF SENSORY TRANSDUCTION SYSTEM"/>
    <property type="match status" value="1"/>
</dbReference>
<dbReference type="CDD" id="cd01949">
    <property type="entry name" value="GGDEF"/>
    <property type="match status" value="1"/>
</dbReference>
<dbReference type="Pfam" id="PF00990">
    <property type="entry name" value="GGDEF"/>
    <property type="match status" value="1"/>
</dbReference>
<dbReference type="FunFam" id="3.30.70.270:FF:000001">
    <property type="entry name" value="Diguanylate cyclase domain protein"/>
    <property type="match status" value="1"/>
</dbReference>
<accession>A0A7C6EHP8</accession>
<dbReference type="Pfam" id="PF00498">
    <property type="entry name" value="FHA"/>
    <property type="match status" value="1"/>
</dbReference>
<dbReference type="InterPro" id="IPR029787">
    <property type="entry name" value="Nucleotide_cyclase"/>
</dbReference>
<dbReference type="PROSITE" id="PS50887">
    <property type="entry name" value="GGDEF"/>
    <property type="match status" value="1"/>
</dbReference>
<gene>
    <name evidence="3" type="ORF">ENV70_06910</name>
</gene>
<dbReference type="InterPro" id="IPR043128">
    <property type="entry name" value="Rev_trsase/Diguanyl_cyclase"/>
</dbReference>
<dbReference type="NCBIfam" id="TIGR00254">
    <property type="entry name" value="GGDEF"/>
    <property type="match status" value="1"/>
</dbReference>
<dbReference type="InterPro" id="IPR008984">
    <property type="entry name" value="SMAD_FHA_dom_sf"/>
</dbReference>
<dbReference type="EMBL" id="DTHJ01000139">
    <property type="protein sequence ID" value="HHS63323.1"/>
    <property type="molecule type" value="Genomic_DNA"/>
</dbReference>
<feature type="domain" description="GGDEF" evidence="2">
    <location>
        <begin position="189"/>
        <end position="320"/>
    </location>
</feature>
<dbReference type="PROSITE" id="PS50006">
    <property type="entry name" value="FHA_DOMAIN"/>
    <property type="match status" value="1"/>
</dbReference>
<dbReference type="Gene3D" id="2.60.200.20">
    <property type="match status" value="1"/>
</dbReference>
<dbReference type="CDD" id="cd00060">
    <property type="entry name" value="FHA"/>
    <property type="match status" value="1"/>
</dbReference>
<dbReference type="GO" id="GO:1902201">
    <property type="term" value="P:negative regulation of bacterial-type flagellum-dependent cell motility"/>
    <property type="evidence" value="ECO:0007669"/>
    <property type="project" value="TreeGrafter"/>
</dbReference>
<dbReference type="SMART" id="SM00240">
    <property type="entry name" value="FHA"/>
    <property type="match status" value="1"/>
</dbReference>
<dbReference type="InterPro" id="IPR000253">
    <property type="entry name" value="FHA_dom"/>
</dbReference>
<proteinExistence type="predicted"/>
<name>A0A7C6EHP8_UNCW3</name>
<dbReference type="GO" id="GO:0043709">
    <property type="term" value="P:cell adhesion involved in single-species biofilm formation"/>
    <property type="evidence" value="ECO:0007669"/>
    <property type="project" value="TreeGrafter"/>
</dbReference>
<dbReference type="InterPro" id="IPR000160">
    <property type="entry name" value="GGDEF_dom"/>
</dbReference>
<dbReference type="InterPro" id="IPR050469">
    <property type="entry name" value="Diguanylate_Cyclase"/>
</dbReference>
<dbReference type="GO" id="GO:0052621">
    <property type="term" value="F:diguanylate cyclase activity"/>
    <property type="evidence" value="ECO:0007669"/>
    <property type="project" value="TreeGrafter"/>
</dbReference>
<evidence type="ECO:0000259" key="1">
    <source>
        <dbReference type="PROSITE" id="PS50006"/>
    </source>
</evidence>
<sequence length="320" mass="36698">MAQGKPCLVLIEERILLRSFPIEKSEYIIGRSAECDFVLDGKEVSRCHARIFYEDGKFKIEDLKSTNGTYINGKRIDISDLHHGDEINIGDFTIIFDEGKGIEGVYDETQVDSAGNETQRLVAEYKSLADKIRERDIALDLKRYHEKVLKSRKKLTQQANFDRLTDLYNRRYFDKVFEQQFQSAQKNKYPLSLLFIDIDHFKKINDTFGHDKGDEVLRGVAQIIRALCRKEDIVARYGGEEFVILFPRMNKESAIQIAETVRRIVEKKSTEIIGLKITVSIGVATDFGNFPRPEELIKTADNALYKAKSLGRNCIVSANE</sequence>
<reference evidence="3" key="1">
    <citation type="journal article" date="2020" name="mSystems">
        <title>Genome- and Community-Level Interaction Insights into Carbon Utilization and Element Cycling Functions of Hydrothermarchaeota in Hydrothermal Sediment.</title>
        <authorList>
            <person name="Zhou Z."/>
            <person name="Liu Y."/>
            <person name="Xu W."/>
            <person name="Pan J."/>
            <person name="Luo Z.H."/>
            <person name="Li M."/>
        </authorList>
    </citation>
    <scope>NUCLEOTIDE SEQUENCE [LARGE SCALE GENOMIC DNA]</scope>
    <source>
        <strain evidence="3">SpSt-783</strain>
    </source>
</reference>
<dbReference type="SMART" id="SM00267">
    <property type="entry name" value="GGDEF"/>
    <property type="match status" value="1"/>
</dbReference>
<dbReference type="Gene3D" id="3.30.70.270">
    <property type="match status" value="1"/>
</dbReference>
<feature type="domain" description="FHA" evidence="1">
    <location>
        <begin position="27"/>
        <end position="76"/>
    </location>
</feature>
<organism evidence="3">
    <name type="scientific">candidate division WOR-3 bacterium</name>
    <dbReference type="NCBI Taxonomy" id="2052148"/>
    <lineage>
        <taxon>Bacteria</taxon>
        <taxon>Bacteria division WOR-3</taxon>
    </lineage>
</organism>
<comment type="caution">
    <text evidence="3">The sequence shown here is derived from an EMBL/GenBank/DDBJ whole genome shotgun (WGS) entry which is preliminary data.</text>
</comment>
<dbReference type="PANTHER" id="PTHR45138:SF9">
    <property type="entry name" value="DIGUANYLATE CYCLASE DGCM-RELATED"/>
    <property type="match status" value="1"/>
</dbReference>
<dbReference type="SUPFAM" id="SSF55073">
    <property type="entry name" value="Nucleotide cyclase"/>
    <property type="match status" value="1"/>
</dbReference>
<protein>
    <submittedName>
        <fullName evidence="3">GGDEF domain-containing protein</fullName>
    </submittedName>
</protein>
<evidence type="ECO:0000259" key="2">
    <source>
        <dbReference type="PROSITE" id="PS50887"/>
    </source>
</evidence>